<dbReference type="EMBL" id="CP042469">
    <property type="protein sequence ID" value="QOX64118.1"/>
    <property type="molecule type" value="Genomic_DNA"/>
</dbReference>
<reference evidence="1" key="1">
    <citation type="submission" date="2019-08" db="EMBL/GenBank/DDBJ databases">
        <title>Genome sequence of Clostridiales bacterium MT110.</title>
        <authorList>
            <person name="Cao J."/>
        </authorList>
    </citation>
    <scope>NUCLEOTIDE SEQUENCE</scope>
    <source>
        <strain evidence="1">MT110</strain>
    </source>
</reference>
<gene>
    <name evidence="1" type="ORF">FRZ06_12610</name>
</gene>
<protein>
    <submittedName>
        <fullName evidence="1">Nitroreductase</fullName>
    </submittedName>
</protein>
<name>A0ACD1ABZ6_9FIRM</name>
<evidence type="ECO:0000313" key="1">
    <source>
        <dbReference type="EMBL" id="QOX64118.1"/>
    </source>
</evidence>
<dbReference type="Proteomes" id="UP000594014">
    <property type="component" value="Chromosome"/>
</dbReference>
<evidence type="ECO:0000313" key="2">
    <source>
        <dbReference type="Proteomes" id="UP000594014"/>
    </source>
</evidence>
<accession>A0ACD1ABZ6</accession>
<proteinExistence type="predicted"/>
<sequence>METMKTIAMRQSCREYTGEQLTESELKTVLEAANASPVGMGKFEDMMLTVVQKKDLLEKLDEAGAKFYGNPDMHPLYGAPTVIIASAKDTGIDRRMVGFCNAACMIENMALAATDLGLGSVYLMGSIMALGGDSDLKQDMKIPADFIPASAIALGATTQPLKERDLTVSKVSVEYLK</sequence>
<organism evidence="1 2">
    <name type="scientific">Anoxybacterium hadale</name>
    <dbReference type="NCBI Taxonomy" id="3408580"/>
    <lineage>
        <taxon>Bacteria</taxon>
        <taxon>Bacillati</taxon>
        <taxon>Bacillota</taxon>
        <taxon>Clostridia</taxon>
        <taxon>Peptostreptococcales</taxon>
        <taxon>Anaerovoracaceae</taxon>
        <taxon>Anoxybacterium</taxon>
    </lineage>
</organism>
<keyword evidence="2" id="KW-1185">Reference proteome</keyword>